<dbReference type="Proteomes" id="UP000676169">
    <property type="component" value="Chromosome"/>
</dbReference>
<reference evidence="1" key="1">
    <citation type="submission" date="2021-04" db="EMBL/GenBank/DDBJ databases">
        <title>Luteolibacter sp. 32A isolated from the skin of an Anderson's salamander (Ambystoma andersonii).</title>
        <authorList>
            <person name="Spergser J."/>
            <person name="Busse H.-J."/>
        </authorList>
    </citation>
    <scope>NUCLEOTIDE SEQUENCE</scope>
    <source>
        <strain evidence="1">32A</strain>
    </source>
</reference>
<dbReference type="KEGG" id="lamb:KBB96_20265"/>
<gene>
    <name evidence="1" type="ORF">KBB96_20265</name>
</gene>
<organism evidence="1 2">
    <name type="scientific">Luteolibacter ambystomatis</name>
    <dbReference type="NCBI Taxonomy" id="2824561"/>
    <lineage>
        <taxon>Bacteria</taxon>
        <taxon>Pseudomonadati</taxon>
        <taxon>Verrucomicrobiota</taxon>
        <taxon>Verrucomicrobiia</taxon>
        <taxon>Verrucomicrobiales</taxon>
        <taxon>Verrucomicrobiaceae</taxon>
        <taxon>Luteolibacter</taxon>
    </lineage>
</organism>
<keyword evidence="2" id="KW-1185">Reference proteome</keyword>
<dbReference type="EMBL" id="CP073100">
    <property type="protein sequence ID" value="QUE51175.1"/>
    <property type="molecule type" value="Genomic_DNA"/>
</dbReference>
<evidence type="ECO:0000313" key="2">
    <source>
        <dbReference type="Proteomes" id="UP000676169"/>
    </source>
</evidence>
<dbReference type="AlphaFoldDB" id="A0A975GA07"/>
<accession>A0A975GA07</accession>
<dbReference type="Pfam" id="PF13557">
    <property type="entry name" value="Phenol_MetA_deg"/>
    <property type="match status" value="1"/>
</dbReference>
<proteinExistence type="predicted"/>
<name>A0A975GA07_9BACT</name>
<evidence type="ECO:0000313" key="1">
    <source>
        <dbReference type="EMBL" id="QUE51175.1"/>
    </source>
</evidence>
<sequence>MKPSIRIGIVTLAGMGTLRAAYPLVVDDAAIHPPGEREIDVTVDVRRDPATHAAGNSFSFTTGICSRIEGSVGLGFGWQRERDSATPNEREGLLDLSLGLKTPLVDSSRCPFALSLSSTATLPTASHGLGVGATNFNFLLIATREWGRVSFDGNAGFNWVPESGRDNKSEEAGFFGAALRWQTTEKWMLFVETYMLLPDHDGADLQSFLRCGCQAEVTRGVYIGGAFEAGCKGTEEAAISLGLTLIF</sequence>
<dbReference type="InterPro" id="IPR025737">
    <property type="entry name" value="FApF"/>
</dbReference>
<protein>
    <submittedName>
        <fullName evidence="1">Transporter</fullName>
    </submittedName>
</protein>
<dbReference type="RefSeq" id="WP_211631314.1">
    <property type="nucleotide sequence ID" value="NZ_CP073100.1"/>
</dbReference>